<accession>H9BFC1</accession>
<evidence type="ECO:0000256" key="7">
    <source>
        <dbReference type="SAM" id="Phobius"/>
    </source>
</evidence>
<dbReference type="SUPFAM" id="SSF51905">
    <property type="entry name" value="FAD/NAD(P)-binding domain"/>
    <property type="match status" value="1"/>
</dbReference>
<evidence type="ECO:0000256" key="4">
    <source>
        <dbReference type="ARBA" id="ARBA00022827"/>
    </source>
</evidence>
<dbReference type="InterPro" id="IPR002938">
    <property type="entry name" value="FAD-bd"/>
</dbReference>
<dbReference type="EMBL" id="JQ012797">
    <property type="protein sequence ID" value="AFD18254.1"/>
    <property type="molecule type" value="Genomic_DNA"/>
</dbReference>
<dbReference type="GO" id="GO:0071949">
    <property type="term" value="F:FAD binding"/>
    <property type="evidence" value="ECO:0007669"/>
    <property type="project" value="InterPro"/>
</dbReference>
<organism evidence="9">
    <name type="scientific">Sarocladium strictum</name>
    <name type="common">Black bundle disease fungus</name>
    <name type="synonym">Acremonium strictum</name>
    <dbReference type="NCBI Taxonomy" id="5046"/>
    <lineage>
        <taxon>Eukaryota</taxon>
        <taxon>Fungi</taxon>
        <taxon>Dikarya</taxon>
        <taxon>Ascomycota</taxon>
        <taxon>Pezizomycotina</taxon>
        <taxon>Sordariomycetes</taxon>
        <taxon>Hypocreomycetidae</taxon>
        <taxon>Hypocreales</taxon>
        <taxon>Sarocladiaceae</taxon>
        <taxon>Sarocladium</taxon>
    </lineage>
</organism>
<evidence type="ECO:0000256" key="2">
    <source>
        <dbReference type="ARBA" id="ARBA00007992"/>
    </source>
</evidence>
<keyword evidence="5" id="KW-0560">Oxidoreductase</keyword>
<evidence type="ECO:0000313" key="9">
    <source>
        <dbReference type="EMBL" id="AFD18254.1"/>
    </source>
</evidence>
<dbReference type="Gene3D" id="3.50.50.60">
    <property type="entry name" value="FAD/NAD(P)-binding domain"/>
    <property type="match status" value="1"/>
</dbReference>
<dbReference type="Pfam" id="PF01494">
    <property type="entry name" value="FAD_binding_3"/>
    <property type="match status" value="1"/>
</dbReference>
<keyword evidence="4" id="KW-0274">FAD</keyword>
<keyword evidence="7" id="KW-0812">Transmembrane</keyword>
<keyword evidence="3" id="KW-0285">Flavoprotein</keyword>
<keyword evidence="6" id="KW-0503">Monooxygenase</keyword>
<keyword evidence="7" id="KW-1133">Transmembrane helix</keyword>
<evidence type="ECO:0000256" key="1">
    <source>
        <dbReference type="ARBA" id="ARBA00001974"/>
    </source>
</evidence>
<gene>
    <name evidence="9" type="primary">L1</name>
</gene>
<dbReference type="PANTHER" id="PTHR46720">
    <property type="entry name" value="HYDROXYLASE, PUTATIVE (AFU_ORTHOLOGUE AFUA_3G01460)-RELATED"/>
    <property type="match status" value="1"/>
</dbReference>
<evidence type="ECO:0000256" key="6">
    <source>
        <dbReference type="ARBA" id="ARBA00023033"/>
    </source>
</evidence>
<feature type="domain" description="FAD-binding" evidence="8">
    <location>
        <begin position="133"/>
        <end position="361"/>
    </location>
</feature>
<dbReference type="GO" id="GO:0044550">
    <property type="term" value="P:secondary metabolite biosynthetic process"/>
    <property type="evidence" value="ECO:0007669"/>
    <property type="project" value="UniProtKB-ARBA"/>
</dbReference>
<dbReference type="AlphaFoldDB" id="H9BFC1"/>
<dbReference type="FunFam" id="3.50.50.60:FF:000153">
    <property type="entry name" value="Salicylate hydroxylase, putative"/>
    <property type="match status" value="1"/>
</dbReference>
<keyword evidence="7" id="KW-0472">Membrane</keyword>
<evidence type="ECO:0000259" key="8">
    <source>
        <dbReference type="Pfam" id="PF01494"/>
    </source>
</evidence>
<comment type="similarity">
    <text evidence="2">Belongs to the paxM FAD-dependent monooxygenase family.</text>
</comment>
<proteinExistence type="inferred from homology"/>
<sequence>MDSPEVYEVVDASPEKPMEIAIVGGGIVGVILAIGLTRQNIKVRVFEQAASFREIGAGMAFNACARNCMDLIDPVITQALLRCGAVNMSDVDAEDDYLRWIDGYNQHRPEDPSYQRPLSEIGGAGFRGCRRDQFLEELAKEVPQGAVEFRKRLASLEDNTDNGPVVLNFTDGTRAEVDAVIGCDGIKSVVRKQMFGTNHPASNAQYTHKVAYRGLVPMNRAVEVLGPWKAGNFHHHVGPGAHLTHYPVANNTVLNVVAFLSDPNPWPDNQRMEMEGSREDVLTGLKGWHPTVLNLVNLLPEKLSKWALFDLCEFPAPSYSAGRVCIAGDAAHASSPHHGASACLGVEDCLCLNVLLAQVRETVAANQDPAKNRLALSRAIETAFKTFDTVRHKRTQWLVNSSRRVCDLYHQPEWADPTRWAKAETCFEEIRDRSYKIWYFDVDGMVKQTRDEYELRQHGEKLGNGTNGVFSDERHGGYTL</sequence>
<name>H9BFC1_SARSR</name>
<dbReference type="GO" id="GO:0004497">
    <property type="term" value="F:monooxygenase activity"/>
    <property type="evidence" value="ECO:0007669"/>
    <property type="project" value="UniProtKB-KW"/>
</dbReference>
<reference evidence="9" key="1">
    <citation type="submission" date="2011-11" db="EMBL/GenBank/DDBJ databases">
        <title>Fungal Tropolone Biosynthesis.</title>
        <authorList>
            <person name="Cox R.J."/>
            <person name="Harley K."/>
            <person name="Davison J."/>
        </authorList>
    </citation>
    <scope>NUCLEOTIDE SEQUENCE</scope>
    <source>
        <strain evidence="9">IMI 354451</strain>
    </source>
</reference>
<comment type="cofactor">
    <cofactor evidence="1">
        <name>FAD</name>
        <dbReference type="ChEBI" id="CHEBI:57692"/>
    </cofactor>
</comment>
<feature type="transmembrane region" description="Helical" evidence="7">
    <location>
        <begin position="20"/>
        <end position="37"/>
    </location>
</feature>
<dbReference type="SMR" id="H9BFC1"/>
<dbReference type="InterPro" id="IPR036188">
    <property type="entry name" value="FAD/NAD-bd_sf"/>
</dbReference>
<evidence type="ECO:0000256" key="3">
    <source>
        <dbReference type="ARBA" id="ARBA00022630"/>
    </source>
</evidence>
<protein>
    <submittedName>
        <fullName evidence="9">L1</fullName>
    </submittedName>
</protein>
<dbReference type="SUPFAM" id="SSF54373">
    <property type="entry name" value="FAD-linked reductases, C-terminal domain"/>
    <property type="match status" value="1"/>
</dbReference>
<dbReference type="PRINTS" id="PR00420">
    <property type="entry name" value="RNGMNOXGNASE"/>
</dbReference>
<dbReference type="InterPro" id="IPR051104">
    <property type="entry name" value="FAD_monoxygenase"/>
</dbReference>
<evidence type="ECO:0000256" key="5">
    <source>
        <dbReference type="ARBA" id="ARBA00023002"/>
    </source>
</evidence>
<dbReference type="PANTHER" id="PTHR46720:SF3">
    <property type="entry name" value="FAD-BINDING DOMAIN-CONTAINING PROTEIN-RELATED"/>
    <property type="match status" value="1"/>
</dbReference>